<gene>
    <name evidence="2" type="ORF">EG849_11950</name>
</gene>
<name>A0A3P3W8U8_9FLAO</name>
<reference evidence="2 3" key="1">
    <citation type="submission" date="2018-11" db="EMBL/GenBank/DDBJ databases">
        <title>Flavobacterium sp. nov., YIM 102600 draft genome.</title>
        <authorList>
            <person name="Li G."/>
            <person name="Jiang Y."/>
        </authorList>
    </citation>
    <scope>NUCLEOTIDE SEQUENCE [LARGE SCALE GENOMIC DNA]</scope>
    <source>
        <strain evidence="2 3">YIM 102600</strain>
    </source>
</reference>
<dbReference type="AlphaFoldDB" id="A0A3P3W8U8"/>
<keyword evidence="3" id="KW-1185">Reference proteome</keyword>
<accession>A0A3P3W8U8</accession>
<organism evidence="2 3">
    <name type="scientific">Flavobacterium macacae</name>
    <dbReference type="NCBI Taxonomy" id="2488993"/>
    <lineage>
        <taxon>Bacteria</taxon>
        <taxon>Pseudomonadati</taxon>
        <taxon>Bacteroidota</taxon>
        <taxon>Flavobacteriia</taxon>
        <taxon>Flavobacteriales</taxon>
        <taxon>Flavobacteriaceae</taxon>
        <taxon>Flavobacterium</taxon>
    </lineage>
</organism>
<feature type="transmembrane region" description="Helical" evidence="1">
    <location>
        <begin position="6"/>
        <end position="27"/>
    </location>
</feature>
<sequence length="156" mass="18156">MEIEKLIGFFLGIVLVAFVLYNLFLFFKDRQLINSYLLLDSNETQDLKIFAIIAKSKIVTFGQSYQYAKFQFANNEVYVSLRNNHPKRLYFGPLVIKASESNSYSYFSMYELSEFKIIGDEIKIGFKPKNLIGTTYFLHLVNVNEEDRIILSSNLC</sequence>
<keyword evidence="1" id="KW-0812">Transmembrane</keyword>
<evidence type="ECO:0000256" key="1">
    <source>
        <dbReference type="SAM" id="Phobius"/>
    </source>
</evidence>
<dbReference type="RefSeq" id="WP_125013318.1">
    <property type="nucleotide sequence ID" value="NZ_RQVR01000013.1"/>
</dbReference>
<comment type="caution">
    <text evidence="2">The sequence shown here is derived from an EMBL/GenBank/DDBJ whole genome shotgun (WGS) entry which is preliminary data.</text>
</comment>
<proteinExistence type="predicted"/>
<keyword evidence="1" id="KW-0472">Membrane</keyword>
<protein>
    <submittedName>
        <fullName evidence="2">Uncharacterized protein</fullName>
    </submittedName>
</protein>
<evidence type="ECO:0000313" key="3">
    <source>
        <dbReference type="Proteomes" id="UP000271937"/>
    </source>
</evidence>
<evidence type="ECO:0000313" key="2">
    <source>
        <dbReference type="EMBL" id="RRJ90029.1"/>
    </source>
</evidence>
<dbReference type="OrthoDB" id="1367715at2"/>
<dbReference type="EMBL" id="RQVR01000013">
    <property type="protein sequence ID" value="RRJ90029.1"/>
    <property type="molecule type" value="Genomic_DNA"/>
</dbReference>
<dbReference type="Proteomes" id="UP000271937">
    <property type="component" value="Unassembled WGS sequence"/>
</dbReference>
<keyword evidence="1" id="KW-1133">Transmembrane helix</keyword>